<dbReference type="GO" id="GO:0003886">
    <property type="term" value="F:DNA (cytosine-5-)-methyltransferase activity"/>
    <property type="evidence" value="ECO:0007669"/>
    <property type="project" value="UniProtKB-EC"/>
</dbReference>
<gene>
    <name evidence="2" type="ORF">EVA_22229</name>
</gene>
<dbReference type="EMBL" id="AMCI01009345">
    <property type="protein sequence ID" value="EJW89629.1"/>
    <property type="molecule type" value="Genomic_DNA"/>
</dbReference>
<organism evidence="2">
    <name type="scientific">gut metagenome</name>
    <dbReference type="NCBI Taxonomy" id="749906"/>
    <lineage>
        <taxon>unclassified sequences</taxon>
        <taxon>metagenomes</taxon>
        <taxon>organismal metagenomes</taxon>
    </lineage>
</organism>
<dbReference type="Gene3D" id="3.40.50.150">
    <property type="entry name" value="Vaccinia Virus protein VP39"/>
    <property type="match status" value="1"/>
</dbReference>
<reference evidence="2" key="1">
    <citation type="journal article" date="2012" name="PLoS ONE">
        <title>Gene sets for utilization of primary and secondary nutrition supplies in the distal gut of endangered iberian lynx.</title>
        <authorList>
            <person name="Alcaide M."/>
            <person name="Messina E."/>
            <person name="Richter M."/>
            <person name="Bargiela R."/>
            <person name="Peplies J."/>
            <person name="Huws S.A."/>
            <person name="Newbold C.J."/>
            <person name="Golyshin P.N."/>
            <person name="Simon M.A."/>
            <person name="Lopez G."/>
            <person name="Yakimov M.M."/>
            <person name="Ferrer M."/>
        </authorList>
    </citation>
    <scope>NUCLEOTIDE SEQUENCE</scope>
</reference>
<dbReference type="InterPro" id="IPR028992">
    <property type="entry name" value="Hedgehog/Intein_dom"/>
</dbReference>
<keyword evidence="2" id="KW-0808">Transferase</keyword>
<dbReference type="InterPro" id="IPR050390">
    <property type="entry name" value="C5-Methyltransferase"/>
</dbReference>
<name>J9FQJ9_9ZZZZ</name>
<evidence type="ECO:0000259" key="1">
    <source>
        <dbReference type="SMART" id="SM00306"/>
    </source>
</evidence>
<dbReference type="SMART" id="SM00306">
    <property type="entry name" value="HintN"/>
    <property type="match status" value="1"/>
</dbReference>
<dbReference type="InterPro" id="IPR003587">
    <property type="entry name" value="Hint_dom_N"/>
</dbReference>
<dbReference type="CDD" id="cd00081">
    <property type="entry name" value="Hint"/>
    <property type="match status" value="1"/>
</dbReference>
<evidence type="ECO:0000313" key="2">
    <source>
        <dbReference type="EMBL" id="EJW89629.1"/>
    </source>
</evidence>
<dbReference type="InterPro" id="IPR006141">
    <property type="entry name" value="Intein_N"/>
</dbReference>
<dbReference type="PROSITE" id="PS50817">
    <property type="entry name" value="INTEIN_N_TER"/>
    <property type="match status" value="1"/>
</dbReference>
<keyword evidence="2" id="KW-0489">Methyltransferase</keyword>
<dbReference type="GO" id="GO:0032259">
    <property type="term" value="P:methylation"/>
    <property type="evidence" value="ECO:0007669"/>
    <property type="project" value="UniProtKB-KW"/>
</dbReference>
<dbReference type="Gene3D" id="2.170.16.10">
    <property type="entry name" value="Hedgehog/Intein (Hint) domain"/>
    <property type="match status" value="1"/>
</dbReference>
<dbReference type="GO" id="GO:0016539">
    <property type="term" value="P:intein-mediated protein splicing"/>
    <property type="evidence" value="ECO:0007669"/>
    <property type="project" value="InterPro"/>
</dbReference>
<dbReference type="Pfam" id="PF13403">
    <property type="entry name" value="Hint_2"/>
    <property type="match status" value="1"/>
</dbReference>
<dbReference type="PANTHER" id="PTHR23068:SF25">
    <property type="entry name" value="DNA (CYTOSINE-5)-METHYLTRANSFERASE DRM2"/>
    <property type="match status" value="1"/>
</dbReference>
<comment type="caution">
    <text evidence="2">The sequence shown here is derived from an EMBL/GenBank/DDBJ whole genome shotgun (WGS) entry which is preliminary data.</text>
</comment>
<dbReference type="AlphaFoldDB" id="J9FQJ9"/>
<dbReference type="GO" id="GO:0005634">
    <property type="term" value="C:nucleus"/>
    <property type="evidence" value="ECO:0007669"/>
    <property type="project" value="TreeGrafter"/>
</dbReference>
<protein>
    <submittedName>
        <fullName evidence="2">Protein containing C-5 cytosine-specific DNA methylase</fullName>
    </submittedName>
</protein>
<dbReference type="PANTHER" id="PTHR23068">
    <property type="entry name" value="DNA CYTOSINE-5- -METHYLTRANSFERASE 3-RELATED"/>
    <property type="match status" value="1"/>
</dbReference>
<sequence length="257" mass="28849">MISYELEETKTMIDMNNGKKSEGINVLSLFDGMGCGWIALKELGIKVNHAYASEVDKFAVAQTTYNFPEVVHLGSVTDVDVSKLEPIDLLIGGSPCFAAGTMVLTDNGYKPIEEVKVGDMVLTHKNRYRKVLKTGGKIAKTYVLNATGFVPTICTENHPFYARKKAKQYYVAENGKRNCRVLMEEPEWINASSLPGEYRVCCNICNDEDADPYNITEEEAYVIGRYIADGHTRKYVRYDRKPNGSHGQHELRQPCCI</sequence>
<accession>J9FQJ9</accession>
<feature type="domain" description="Hint" evidence="1">
    <location>
        <begin position="94"/>
        <end position="203"/>
    </location>
</feature>
<dbReference type="SUPFAM" id="SSF53335">
    <property type="entry name" value="S-adenosyl-L-methionine-dependent methyltransferases"/>
    <property type="match status" value="1"/>
</dbReference>
<proteinExistence type="predicted"/>
<dbReference type="InterPro" id="IPR029063">
    <property type="entry name" value="SAM-dependent_MTases_sf"/>
</dbReference>